<name>A0A382CMV6_9ZZZZ</name>
<sequence>MEEFQVMFIAVIGLDICLGPFY</sequence>
<organism evidence="1">
    <name type="scientific">marine metagenome</name>
    <dbReference type="NCBI Taxonomy" id="408172"/>
    <lineage>
        <taxon>unclassified sequences</taxon>
        <taxon>metagenomes</taxon>
        <taxon>ecological metagenomes</taxon>
    </lineage>
</organism>
<evidence type="ECO:0000313" key="1">
    <source>
        <dbReference type="EMBL" id="SVB26623.1"/>
    </source>
</evidence>
<reference evidence="1" key="1">
    <citation type="submission" date="2018-05" db="EMBL/GenBank/DDBJ databases">
        <authorList>
            <person name="Lanie J.A."/>
            <person name="Ng W.-L."/>
            <person name="Kazmierczak K.M."/>
            <person name="Andrzejewski T.M."/>
            <person name="Davidsen T.M."/>
            <person name="Wayne K.J."/>
            <person name="Tettelin H."/>
            <person name="Glass J.I."/>
            <person name="Rusch D."/>
            <person name="Podicherti R."/>
            <person name="Tsui H.-C.T."/>
            <person name="Winkler M.E."/>
        </authorList>
    </citation>
    <scope>NUCLEOTIDE SEQUENCE</scope>
</reference>
<dbReference type="EMBL" id="UINC01034970">
    <property type="protein sequence ID" value="SVB26623.1"/>
    <property type="molecule type" value="Genomic_DNA"/>
</dbReference>
<accession>A0A382CMV6</accession>
<proteinExistence type="predicted"/>
<gene>
    <name evidence="1" type="ORF">METZ01_LOCUS179477</name>
</gene>
<dbReference type="AlphaFoldDB" id="A0A382CMV6"/>
<protein>
    <submittedName>
        <fullName evidence="1">Uncharacterized protein</fullName>
    </submittedName>
</protein>